<keyword evidence="6" id="KW-1185">Reference proteome</keyword>
<protein>
    <recommendedName>
        <fullName evidence="2">DUF8123 domain-containing protein</fullName>
    </recommendedName>
</protein>
<feature type="transmembrane region" description="Helical" evidence="1">
    <location>
        <begin position="42"/>
        <end position="66"/>
    </location>
</feature>
<dbReference type="OrthoDB" id="231047at2157"/>
<dbReference type="Proteomes" id="UP000015381">
    <property type="component" value="Chromosome I"/>
</dbReference>
<dbReference type="STRING" id="1033806.HTIA_1487"/>
<evidence type="ECO:0000259" key="2">
    <source>
        <dbReference type="Pfam" id="PF26444"/>
    </source>
</evidence>
<keyword evidence="1" id="KW-0812">Transmembrane</keyword>
<accession>F7PNZ2</accession>
<reference evidence="4 5" key="2">
    <citation type="journal article" date="2013" name="PLoS ONE">
        <title>INDIGO - INtegrated Data Warehouse of MIcrobial GenOmes with Examples from the Red Sea Extremophiles.</title>
        <authorList>
            <person name="Alam I."/>
            <person name="Antunes A."/>
            <person name="Kamau A.A."/>
            <person name="Ba Alawi W."/>
            <person name="Kalkatawi M."/>
            <person name="Stingl U."/>
            <person name="Bajic V.B."/>
        </authorList>
    </citation>
    <scope>NUCLEOTIDE SEQUENCE [LARGE SCALE GENOMIC DNA]</scope>
    <source>
        <strain evidence="4 5">SARL4B</strain>
    </source>
</reference>
<dbReference type="InterPro" id="IPR058436">
    <property type="entry name" value="DUF8123"/>
</dbReference>
<evidence type="ECO:0000313" key="5">
    <source>
        <dbReference type="Proteomes" id="UP000003861"/>
    </source>
</evidence>
<evidence type="ECO:0000313" key="6">
    <source>
        <dbReference type="Proteomes" id="UP000015381"/>
    </source>
</evidence>
<organism evidence="4 5">
    <name type="scientific">Halorhabdus tiamatea SARL4B</name>
    <dbReference type="NCBI Taxonomy" id="1033806"/>
    <lineage>
        <taxon>Archaea</taxon>
        <taxon>Methanobacteriati</taxon>
        <taxon>Methanobacteriota</taxon>
        <taxon>Stenosarchaea group</taxon>
        <taxon>Halobacteria</taxon>
        <taxon>Halobacteriales</taxon>
        <taxon>Haloarculaceae</taxon>
        <taxon>Halorhabdus</taxon>
    </lineage>
</organism>
<dbReference type="HOGENOM" id="CLU_198699_0_0_2"/>
<name>F7PNZ2_9EURY</name>
<dbReference type="eggNOG" id="arCOG08209">
    <property type="taxonomic scope" value="Archaea"/>
</dbReference>
<evidence type="ECO:0000313" key="3">
    <source>
        <dbReference type="EMBL" id="CCQ33614.1"/>
    </source>
</evidence>
<dbReference type="EMBL" id="AFNT02000035">
    <property type="protein sequence ID" value="ERJ05344.1"/>
    <property type="molecule type" value="Genomic_DNA"/>
</dbReference>
<feature type="domain" description="DUF8123" evidence="2">
    <location>
        <begin position="4"/>
        <end position="68"/>
    </location>
</feature>
<keyword evidence="1" id="KW-0472">Membrane</keyword>
<keyword evidence="1" id="KW-1133">Transmembrane helix</keyword>
<feature type="transmembrane region" description="Helical" evidence="1">
    <location>
        <begin position="12"/>
        <end position="36"/>
    </location>
</feature>
<evidence type="ECO:0000256" key="1">
    <source>
        <dbReference type="SAM" id="Phobius"/>
    </source>
</evidence>
<sequence>MNGFTDRFSDRLEPLGVAAGVFLVVMSLLTVVGMPWATNGSIAVSILQLLGIVGTVAIGVGLVWLVRTE</sequence>
<reference evidence="3 6" key="3">
    <citation type="journal article" date="2014" name="Environ. Microbiol.">
        <title>Halorhabdus tiamatea: proteogenomics and glycosidase activity measurements identify the first cultivated euryarchaeon from a deep-sea anoxic brine lake as potential polysaccharide degrader.</title>
        <authorList>
            <person name="Werner J."/>
            <person name="Ferrer M."/>
            <person name="Michel G."/>
            <person name="Mann A.J."/>
            <person name="Huang S."/>
            <person name="Juarez S."/>
            <person name="Ciordia S."/>
            <person name="Albar J.P."/>
            <person name="Alcaide M."/>
            <person name="La Cono V."/>
            <person name="Yakimov M.M."/>
            <person name="Antunes A."/>
            <person name="Taborda M."/>
            <person name="Da Costa M.S."/>
            <person name="Amann R.I."/>
            <person name="Gloeckner F.O."/>
            <person name="Golyshina O.V."/>
            <person name="Golyshin P.N."/>
            <person name="Teeling H."/>
        </authorList>
    </citation>
    <scope>NUCLEOTIDE SEQUENCE [LARGE SCALE GENOMIC DNA]</scope>
    <source>
        <strain evidence="6">SARL4B</strain>
        <strain evidence="3">Type strain: SARL4B</strain>
    </source>
</reference>
<dbReference type="Proteomes" id="UP000003861">
    <property type="component" value="Unassembled WGS sequence"/>
</dbReference>
<gene>
    <name evidence="4" type="ORF">HLRTI_002649</name>
    <name evidence="3" type="ORF">HTIA_1487</name>
</gene>
<evidence type="ECO:0000313" key="4">
    <source>
        <dbReference type="EMBL" id="ERJ05344.1"/>
    </source>
</evidence>
<dbReference type="GeneID" id="23799959"/>
<proteinExistence type="predicted"/>
<dbReference type="AlphaFoldDB" id="F7PNZ2"/>
<dbReference type="KEGG" id="hti:HTIA_1487"/>
<reference evidence="4 5" key="1">
    <citation type="journal article" date="2011" name="J. Bacteriol.">
        <title>Genome sequence of Halorhabdus tiamatea, the first archaeon isolated from a deep-sea anoxic brine lake.</title>
        <authorList>
            <person name="Antunes A."/>
            <person name="Alam I."/>
            <person name="Bajic V.B."/>
            <person name="Stingl U."/>
        </authorList>
    </citation>
    <scope>NUCLEOTIDE SEQUENCE [LARGE SCALE GENOMIC DNA]</scope>
    <source>
        <strain evidence="4 5">SARL4B</strain>
    </source>
</reference>
<dbReference type="EMBL" id="HF571520">
    <property type="protein sequence ID" value="CCQ33614.1"/>
    <property type="molecule type" value="Genomic_DNA"/>
</dbReference>
<dbReference type="Pfam" id="PF26444">
    <property type="entry name" value="DUF8123"/>
    <property type="match status" value="1"/>
</dbReference>
<dbReference type="RefSeq" id="WP_008527790.1">
    <property type="nucleotide sequence ID" value="NC_021921.1"/>
</dbReference>